<reference evidence="12" key="1">
    <citation type="submission" date="2014-01" db="EMBL/GenBank/DDBJ databases">
        <title>The Genome Sequence of Anopheles melas CM1001059_A (V2).</title>
        <authorList>
            <consortium name="The Broad Institute Genomics Platform"/>
            <person name="Neafsey D.E."/>
            <person name="Besansky N."/>
            <person name="Howell P."/>
            <person name="Walton C."/>
            <person name="Young S.K."/>
            <person name="Zeng Q."/>
            <person name="Gargeya S."/>
            <person name="Fitzgerald M."/>
            <person name="Haas B."/>
            <person name="Abouelleil A."/>
            <person name="Allen A.W."/>
            <person name="Alvarado L."/>
            <person name="Arachchi H.M."/>
            <person name="Berlin A.M."/>
            <person name="Chapman S.B."/>
            <person name="Gainer-Dewar J."/>
            <person name="Goldberg J."/>
            <person name="Griggs A."/>
            <person name="Gujja S."/>
            <person name="Hansen M."/>
            <person name="Howarth C."/>
            <person name="Imamovic A."/>
            <person name="Ireland A."/>
            <person name="Larimer J."/>
            <person name="McCowan C."/>
            <person name="Murphy C."/>
            <person name="Pearson M."/>
            <person name="Poon T.W."/>
            <person name="Priest M."/>
            <person name="Roberts A."/>
            <person name="Saif S."/>
            <person name="Shea T."/>
            <person name="Sisk P."/>
            <person name="Sykes S."/>
            <person name="Wortman J."/>
            <person name="Nusbaum C."/>
            <person name="Birren B."/>
        </authorList>
    </citation>
    <scope>NUCLEOTIDE SEQUENCE [LARGE SCALE GENOMIC DNA]</scope>
    <source>
        <strain evidence="12">CM1001059</strain>
    </source>
</reference>
<dbReference type="STRING" id="34690.A0A182TK52"/>
<dbReference type="SUPFAM" id="SSF52075">
    <property type="entry name" value="Outer arm dynein light chain 1"/>
    <property type="match status" value="1"/>
</dbReference>
<evidence type="ECO:0000256" key="6">
    <source>
        <dbReference type="ARBA" id="ARBA00023069"/>
    </source>
</evidence>
<dbReference type="InterPro" id="IPR001611">
    <property type="entry name" value="Leu-rich_rpt"/>
</dbReference>
<keyword evidence="6" id="KW-0969">Cilium</keyword>
<feature type="region of interest" description="Disordered" evidence="10">
    <location>
        <begin position="283"/>
        <end position="314"/>
    </location>
</feature>
<name>A0A182TK52_9DIPT</name>
<evidence type="ECO:0000256" key="9">
    <source>
        <dbReference type="SAM" id="Coils"/>
    </source>
</evidence>
<feature type="coiled-coil region" evidence="9">
    <location>
        <begin position="439"/>
        <end position="466"/>
    </location>
</feature>
<proteinExistence type="inferred from homology"/>
<evidence type="ECO:0000256" key="4">
    <source>
        <dbReference type="ARBA" id="ARBA00022614"/>
    </source>
</evidence>
<feature type="compositionally biased region" description="Acidic residues" evidence="10">
    <location>
        <begin position="770"/>
        <end position="780"/>
    </location>
</feature>
<dbReference type="InterPro" id="IPR032675">
    <property type="entry name" value="LRR_dom_sf"/>
</dbReference>
<keyword evidence="9" id="KW-0175">Coiled coil</keyword>
<accession>A0A182TK52</accession>
<feature type="region of interest" description="Disordered" evidence="10">
    <location>
        <begin position="770"/>
        <end position="825"/>
    </location>
</feature>
<evidence type="ECO:0000256" key="5">
    <source>
        <dbReference type="ARBA" id="ARBA00022737"/>
    </source>
</evidence>
<keyword evidence="7" id="KW-0966">Cell projection</keyword>
<dbReference type="Proteomes" id="UP000075902">
    <property type="component" value="Unassembled WGS sequence"/>
</dbReference>
<dbReference type="FunFam" id="3.80.10.10:FF:000166">
    <property type="entry name" value="Dynein assembly factor 1, axonemal"/>
    <property type="match status" value="1"/>
</dbReference>
<dbReference type="GO" id="GO:0070840">
    <property type="term" value="F:dynein complex binding"/>
    <property type="evidence" value="ECO:0007669"/>
    <property type="project" value="TreeGrafter"/>
</dbReference>
<dbReference type="PANTHER" id="PTHR45973:SF9">
    <property type="entry name" value="LEUCINE-RICH REPEAT-CONTAINING PROTEIN 46"/>
    <property type="match status" value="1"/>
</dbReference>
<dbReference type="AlphaFoldDB" id="A0A182TK52"/>
<comment type="similarity">
    <text evidence="3">Belongs to the DNAAF1 family.</text>
</comment>
<evidence type="ECO:0000256" key="2">
    <source>
        <dbReference type="ARBA" id="ARBA00004138"/>
    </source>
</evidence>
<evidence type="ECO:0000256" key="3">
    <source>
        <dbReference type="ARBA" id="ARBA00006453"/>
    </source>
</evidence>
<comment type="function">
    <text evidence="1">Cilium-specific protein required for cilia structures.</text>
</comment>
<evidence type="ECO:0000313" key="12">
    <source>
        <dbReference type="Proteomes" id="UP000075902"/>
    </source>
</evidence>
<keyword evidence="5" id="KW-0677">Repeat</keyword>
<evidence type="ECO:0000256" key="10">
    <source>
        <dbReference type="SAM" id="MobiDB-lite"/>
    </source>
</evidence>
<reference evidence="11" key="2">
    <citation type="submission" date="2020-05" db="UniProtKB">
        <authorList>
            <consortium name="EnsemblMetazoa"/>
        </authorList>
    </citation>
    <scope>IDENTIFICATION</scope>
    <source>
        <strain evidence="11">CM1001059</strain>
    </source>
</reference>
<dbReference type="PANTHER" id="PTHR45973">
    <property type="entry name" value="PROTEIN PHOSPHATASE 1 REGULATORY SUBUNIT SDS22-RELATED"/>
    <property type="match status" value="1"/>
</dbReference>
<dbReference type="Gene3D" id="3.80.10.10">
    <property type="entry name" value="Ribonuclease Inhibitor"/>
    <property type="match status" value="2"/>
</dbReference>
<protein>
    <recommendedName>
        <fullName evidence="8">Dynein axonemal assembly factor 1 homolog</fullName>
    </recommendedName>
</protein>
<dbReference type="InterPro" id="IPR050576">
    <property type="entry name" value="Cilia_flagella_integrity"/>
</dbReference>
<comment type="subcellular location">
    <subcellularLocation>
        <location evidence="2">Cell projection</location>
        <location evidence="2">Cilium</location>
    </subcellularLocation>
</comment>
<evidence type="ECO:0000256" key="7">
    <source>
        <dbReference type="ARBA" id="ARBA00023273"/>
    </source>
</evidence>
<evidence type="ECO:0000256" key="8">
    <source>
        <dbReference type="ARBA" id="ARBA00024433"/>
    </source>
</evidence>
<feature type="region of interest" description="Disordered" evidence="10">
    <location>
        <begin position="171"/>
        <end position="190"/>
    </location>
</feature>
<dbReference type="SMART" id="SM00365">
    <property type="entry name" value="LRR_SD22"/>
    <property type="match status" value="4"/>
</dbReference>
<evidence type="ECO:0000313" key="11">
    <source>
        <dbReference type="EnsemblMetazoa" id="AMEC003776-PA"/>
    </source>
</evidence>
<dbReference type="VEuPathDB" id="VectorBase:AMEC003776"/>
<organism evidence="11 12">
    <name type="scientific">Anopheles melas</name>
    <dbReference type="NCBI Taxonomy" id="34690"/>
    <lineage>
        <taxon>Eukaryota</taxon>
        <taxon>Metazoa</taxon>
        <taxon>Ecdysozoa</taxon>
        <taxon>Arthropoda</taxon>
        <taxon>Hexapoda</taxon>
        <taxon>Insecta</taxon>
        <taxon>Pterygota</taxon>
        <taxon>Neoptera</taxon>
        <taxon>Endopterygota</taxon>
        <taxon>Diptera</taxon>
        <taxon>Nematocera</taxon>
        <taxon>Culicoidea</taxon>
        <taxon>Culicidae</taxon>
        <taxon>Anophelinae</taxon>
        <taxon>Anopheles</taxon>
    </lineage>
</organism>
<keyword evidence="4" id="KW-0433">Leucine-rich repeat</keyword>
<feature type="compositionally biased region" description="Basic and acidic residues" evidence="10">
    <location>
        <begin position="781"/>
        <end position="793"/>
    </location>
</feature>
<keyword evidence="12" id="KW-1185">Reference proteome</keyword>
<dbReference type="GO" id="GO:0035082">
    <property type="term" value="P:axoneme assembly"/>
    <property type="evidence" value="ECO:0007669"/>
    <property type="project" value="TreeGrafter"/>
</dbReference>
<evidence type="ECO:0000256" key="1">
    <source>
        <dbReference type="ARBA" id="ARBA00003843"/>
    </source>
</evidence>
<dbReference type="PROSITE" id="PS51450">
    <property type="entry name" value="LRR"/>
    <property type="match status" value="4"/>
</dbReference>
<sequence length="825" mass="94003">MVREQCEEEFGPKKMTKKTIQASCRKNKLYLTPHLNDVLYLHYSGYNAIDGLDEYVGLKCLWLECNAISNISGLDHQSQLRCLYLHNNLIKKIENLQHCKQLDTLNLSHNHIAKIENCGSDILPVLNTLNISHNYLKSIESLAELRKCDFVSVLDISHNRIEDIAIVKLKTSSDEEEEEKEGSAASKGEFEELEYQSNDVAWKEMEALFNQHTKGDTQQAQKLAEERKASTNSVDYITWSDSNSDPTLVTDCDSCVRNSSRACSSRSDTSDSEDMFDKIVPKKHRKLASSMRPEVSLSDSSSSSETEDEAGSILDSKLDRQNTITEFIDEYKRFFHSVDLRDPKCVLKNRHKIVRPQTAKSQRTEPLVYEGVLKAMEQNSNGAKIEQARQERFEANDRSLAKEAVLERLMKGHAEVDMNIEQQMISIGGKQHNFNEYRLEVFRQDQEKLQNLIDRVTAQKEKYNAHIDSIHDQLANIMEDYGQISEKLRKVDDMIQNIGDEVVVHQEKEGAVLKVIQELESVSIAEQIVENMTKEQVPDLVEANVKASDATIDPVDQLSSDDSAVDLGELNQHVDAQAEVGPSDPKDPTTCKPIPEEFGSDPVYRKFIDIQYEIDKLTEDQIFTALSEAARELQEEELETKLVHDAIDEYWSTDLEDFRRNLNLDAHPIVQRFKRFIECQGTDTDDTDSEAHVRRLENAYHRYERRLSNHLFDEYLMLSRKASIATTTGGESSATELELVELDGGHVLRASTSRRATAWDLKETVEDPVEELEELNEEEDPALKEAGDFKHDELEDEESKPEKETLKSAEVVGMQEPLGDVQGDH</sequence>
<dbReference type="EnsemblMetazoa" id="AMEC003776-RA">
    <property type="protein sequence ID" value="AMEC003776-PA"/>
    <property type="gene ID" value="AMEC003776"/>
</dbReference>
<dbReference type="Pfam" id="PF14580">
    <property type="entry name" value="LRR_9"/>
    <property type="match status" value="1"/>
</dbReference>
<dbReference type="GO" id="GO:0005930">
    <property type="term" value="C:axoneme"/>
    <property type="evidence" value="ECO:0007669"/>
    <property type="project" value="TreeGrafter"/>
</dbReference>